<organism evidence="1 2">
    <name type="scientific">Nonomuraea coxensis DSM 45129</name>
    <dbReference type="NCBI Taxonomy" id="1122611"/>
    <lineage>
        <taxon>Bacteria</taxon>
        <taxon>Bacillati</taxon>
        <taxon>Actinomycetota</taxon>
        <taxon>Actinomycetes</taxon>
        <taxon>Streptosporangiales</taxon>
        <taxon>Streptosporangiaceae</taxon>
        <taxon>Nonomuraea</taxon>
    </lineage>
</organism>
<dbReference type="EMBL" id="CP068985">
    <property type="protein sequence ID" value="QYC44292.1"/>
    <property type="molecule type" value="Genomic_DNA"/>
</dbReference>
<sequence>MSGRPPVRDTYCSLLHLPPAQKGAQSLLWYPARRFERFRVIAWTCHEHRETWYELCESGGLSFIRRLTGPAMRPHAGQTYAWRTAKAWNVWLALLSGKVR</sequence>
<name>A0ABX8UCA8_9ACTN</name>
<evidence type="ECO:0000313" key="2">
    <source>
        <dbReference type="Proteomes" id="UP000824681"/>
    </source>
</evidence>
<evidence type="ECO:0000313" key="1">
    <source>
        <dbReference type="EMBL" id="QYC44292.1"/>
    </source>
</evidence>
<gene>
    <name evidence="1" type="ORF">Nocox_33620</name>
</gene>
<accession>A0ABX8UCA8</accession>
<protein>
    <submittedName>
        <fullName evidence="1">Uncharacterized protein</fullName>
    </submittedName>
</protein>
<proteinExistence type="predicted"/>
<reference evidence="1 2" key="1">
    <citation type="journal article" date="2021" name="ACS Chem. Biol.">
        <title>Genomic-Led Discovery of a Novel Glycopeptide Antibiotic by Nonomuraea coxensis DSM 45129.</title>
        <authorList>
            <person name="Yushchuk O."/>
            <person name="Vior N.M."/>
            <person name="Andreo-Vidal A."/>
            <person name="Berini F."/>
            <person name="Ruckert C."/>
            <person name="Busche T."/>
            <person name="Binda E."/>
            <person name="Kalinowski J."/>
            <person name="Truman A.W."/>
            <person name="Marinelli F."/>
        </authorList>
    </citation>
    <scope>NUCLEOTIDE SEQUENCE [LARGE SCALE GENOMIC DNA]</scope>
    <source>
        <strain evidence="1 2">DSM 45129</strain>
    </source>
</reference>
<dbReference type="Proteomes" id="UP000824681">
    <property type="component" value="Chromosome"/>
</dbReference>
<keyword evidence="2" id="KW-1185">Reference proteome</keyword>